<organism evidence="2 3">
    <name type="scientific">Mytilus edulis</name>
    <name type="common">Blue mussel</name>
    <dbReference type="NCBI Taxonomy" id="6550"/>
    <lineage>
        <taxon>Eukaryota</taxon>
        <taxon>Metazoa</taxon>
        <taxon>Spiralia</taxon>
        <taxon>Lophotrochozoa</taxon>
        <taxon>Mollusca</taxon>
        <taxon>Bivalvia</taxon>
        <taxon>Autobranchia</taxon>
        <taxon>Pteriomorphia</taxon>
        <taxon>Mytilida</taxon>
        <taxon>Mytiloidea</taxon>
        <taxon>Mytilidae</taxon>
        <taxon>Mytilinae</taxon>
        <taxon>Mytilus</taxon>
    </lineage>
</organism>
<feature type="region of interest" description="Disordered" evidence="1">
    <location>
        <begin position="1"/>
        <end position="46"/>
    </location>
</feature>
<protein>
    <submittedName>
        <fullName evidence="2">Uncharacterized protein</fullName>
    </submittedName>
</protein>
<evidence type="ECO:0000313" key="2">
    <source>
        <dbReference type="EMBL" id="CAG2204086.1"/>
    </source>
</evidence>
<dbReference type="EMBL" id="CAJPWZ010000937">
    <property type="protein sequence ID" value="CAG2204086.1"/>
    <property type="molecule type" value="Genomic_DNA"/>
</dbReference>
<proteinExistence type="predicted"/>
<dbReference type="Proteomes" id="UP000683360">
    <property type="component" value="Unassembled WGS sequence"/>
</dbReference>
<name>A0A8S3RC03_MYTED</name>
<feature type="compositionally biased region" description="Basic and acidic residues" evidence="1">
    <location>
        <begin position="24"/>
        <end position="33"/>
    </location>
</feature>
<evidence type="ECO:0000313" key="3">
    <source>
        <dbReference type="Proteomes" id="UP000683360"/>
    </source>
</evidence>
<sequence>MEDTTQMFNEKMEVDSPSGSKAVDVPRKSKAQNEKAPSGSGALGKLKYDYSNTPSYNLEGEDKFEDAIQHQEMEEKFENAAQHEETEEEFAEIAQDDNVNPFKDCEIITTDEAENNIHAVDYLKEVFNGLDSKTCALLFDRYEIILDGTKIFDLKIAYNWMMERGLGNITDLKKTGFKPDCIPVDTDNVTSVCLPYLKAYQYFSQLLHEEMKCYKKQLFEMVNADICKEDLKRLRERKKRELKIAECSQPAVSMQSYHRQSSKSTEVPDPVIVEGKSTTTQTESDKCKDVGVQCEIIDWNKYQKMIELAEVVLR</sequence>
<evidence type="ECO:0000256" key="1">
    <source>
        <dbReference type="SAM" id="MobiDB-lite"/>
    </source>
</evidence>
<accession>A0A8S3RC03</accession>
<keyword evidence="3" id="KW-1185">Reference proteome</keyword>
<reference evidence="2" key="1">
    <citation type="submission" date="2021-03" db="EMBL/GenBank/DDBJ databases">
        <authorList>
            <person name="Bekaert M."/>
        </authorList>
    </citation>
    <scope>NUCLEOTIDE SEQUENCE</scope>
</reference>
<gene>
    <name evidence="2" type="ORF">MEDL_18584</name>
</gene>
<dbReference type="AlphaFoldDB" id="A0A8S3RC03"/>
<comment type="caution">
    <text evidence="2">The sequence shown here is derived from an EMBL/GenBank/DDBJ whole genome shotgun (WGS) entry which is preliminary data.</text>
</comment>
<dbReference type="OrthoDB" id="10266748at2759"/>